<evidence type="ECO:0000259" key="5">
    <source>
        <dbReference type="Pfam" id="PF00535"/>
    </source>
</evidence>
<keyword evidence="4" id="KW-0472">Membrane</keyword>
<dbReference type="OrthoDB" id="9781367at2"/>
<protein>
    <submittedName>
        <fullName evidence="6">Glycosyl transferase family 2</fullName>
    </submittedName>
</protein>
<feature type="transmembrane region" description="Helical" evidence="4">
    <location>
        <begin position="293"/>
        <end position="310"/>
    </location>
</feature>
<keyword evidence="7" id="KW-1185">Reference proteome</keyword>
<reference evidence="6 7" key="1">
    <citation type="submission" date="2018-01" db="EMBL/GenBank/DDBJ databases">
        <title>Genomic Encyclopedia of Type Strains, Phase III (KMG-III): the genomes of soil and plant-associated and newly described type strains.</title>
        <authorList>
            <person name="Whitman W."/>
        </authorList>
    </citation>
    <scope>NUCLEOTIDE SEQUENCE [LARGE SCALE GENOMIC DNA]</scope>
    <source>
        <strain evidence="6 7">JCM 18070</strain>
    </source>
</reference>
<dbReference type="Gene3D" id="3.90.550.10">
    <property type="entry name" value="Spore Coat Polysaccharide Biosynthesis Protein SpsA, Chain A"/>
    <property type="match status" value="1"/>
</dbReference>
<dbReference type="SUPFAM" id="SSF53448">
    <property type="entry name" value="Nucleotide-diphospho-sugar transferases"/>
    <property type="match status" value="1"/>
</dbReference>
<dbReference type="PANTHER" id="PTHR43179:SF12">
    <property type="entry name" value="GALACTOFURANOSYLTRANSFERASE GLFT2"/>
    <property type="match status" value="1"/>
</dbReference>
<evidence type="ECO:0000256" key="3">
    <source>
        <dbReference type="ARBA" id="ARBA00022679"/>
    </source>
</evidence>
<feature type="transmembrane region" description="Helical" evidence="4">
    <location>
        <begin position="322"/>
        <end position="342"/>
    </location>
</feature>
<proteinExistence type="inferred from homology"/>
<keyword evidence="3 6" id="KW-0808">Transferase</keyword>
<gene>
    <name evidence="6" type="ORF">B0G62_12929</name>
</gene>
<keyword evidence="4" id="KW-1133">Transmembrane helix</keyword>
<dbReference type="Pfam" id="PF00535">
    <property type="entry name" value="Glycos_transf_2"/>
    <property type="match status" value="1"/>
</dbReference>
<accession>A0A2S4LTP7</accession>
<sequence length="353" mass="38721">MKAADVELRESRPIGAPEPSFDGYPGALLEHLRIAVVVPTFRRAALLERCLDALCAQDLPTANYEIVVCDDGPDESTREAVGRRAAREAPRGLAIRYVPVRDTQGPAGARNAGWRAARAPLIAFTDDDTVPQPGWLRAGLAALERAHAVAGRIVVPLEGAPSDYERDASGLAQAEFATANAFVRRATLAEVGGFDERFTSAWREDSDLQFALLRAGASLARADDAVVVHPVRPARWGVSLAQQRKSRFEALLFRKHPALYRESIAAGPPLLYYGVLASVLVLAMALALRHTGIALAALAIWLALTASFCARRLRDTRHDALHVLEMIWTSLWIPFLSIYWRLQGAVSYRVWFL</sequence>
<dbReference type="RefSeq" id="WP_103707601.1">
    <property type="nucleotide sequence ID" value="NZ_PQGA01000029.1"/>
</dbReference>
<dbReference type="GO" id="GO:0016757">
    <property type="term" value="F:glycosyltransferase activity"/>
    <property type="evidence" value="ECO:0007669"/>
    <property type="project" value="UniProtKB-KW"/>
</dbReference>
<keyword evidence="2" id="KW-0328">Glycosyltransferase</keyword>
<keyword evidence="4" id="KW-0812">Transmembrane</keyword>
<evidence type="ECO:0000313" key="6">
    <source>
        <dbReference type="EMBL" id="POR45804.1"/>
    </source>
</evidence>
<organism evidence="6 7">
    <name type="scientific">Paraburkholderia eburnea</name>
    <dbReference type="NCBI Taxonomy" id="1189126"/>
    <lineage>
        <taxon>Bacteria</taxon>
        <taxon>Pseudomonadati</taxon>
        <taxon>Pseudomonadota</taxon>
        <taxon>Betaproteobacteria</taxon>
        <taxon>Burkholderiales</taxon>
        <taxon>Burkholderiaceae</taxon>
        <taxon>Paraburkholderia</taxon>
    </lineage>
</organism>
<dbReference type="InterPro" id="IPR001173">
    <property type="entry name" value="Glyco_trans_2-like"/>
</dbReference>
<dbReference type="AlphaFoldDB" id="A0A2S4LTP7"/>
<dbReference type="InterPro" id="IPR029044">
    <property type="entry name" value="Nucleotide-diphossugar_trans"/>
</dbReference>
<name>A0A2S4LTP7_9BURK</name>
<evidence type="ECO:0000313" key="7">
    <source>
        <dbReference type="Proteomes" id="UP000237381"/>
    </source>
</evidence>
<feature type="domain" description="Glycosyltransferase 2-like" evidence="5">
    <location>
        <begin position="36"/>
        <end position="158"/>
    </location>
</feature>
<comment type="caution">
    <text evidence="6">The sequence shown here is derived from an EMBL/GenBank/DDBJ whole genome shotgun (WGS) entry which is preliminary data.</text>
</comment>
<evidence type="ECO:0000256" key="4">
    <source>
        <dbReference type="SAM" id="Phobius"/>
    </source>
</evidence>
<evidence type="ECO:0000256" key="2">
    <source>
        <dbReference type="ARBA" id="ARBA00022676"/>
    </source>
</evidence>
<feature type="transmembrane region" description="Helical" evidence="4">
    <location>
        <begin position="270"/>
        <end position="287"/>
    </location>
</feature>
<dbReference type="PANTHER" id="PTHR43179">
    <property type="entry name" value="RHAMNOSYLTRANSFERASE WBBL"/>
    <property type="match status" value="1"/>
</dbReference>
<dbReference type="CDD" id="cd00761">
    <property type="entry name" value="Glyco_tranf_GTA_type"/>
    <property type="match status" value="1"/>
</dbReference>
<evidence type="ECO:0000256" key="1">
    <source>
        <dbReference type="ARBA" id="ARBA00006739"/>
    </source>
</evidence>
<dbReference type="Proteomes" id="UP000237381">
    <property type="component" value="Unassembled WGS sequence"/>
</dbReference>
<comment type="similarity">
    <text evidence="1">Belongs to the glycosyltransferase 2 family.</text>
</comment>
<dbReference type="EMBL" id="PQGA01000029">
    <property type="protein sequence ID" value="POR45804.1"/>
    <property type="molecule type" value="Genomic_DNA"/>
</dbReference>